<evidence type="ECO:0000313" key="4">
    <source>
        <dbReference type="Proteomes" id="UP000313849"/>
    </source>
</evidence>
<reference evidence="3 4" key="1">
    <citation type="submission" date="2019-06" db="EMBL/GenBank/DDBJ databases">
        <title>Draft genome sequence of Miniimonas arenae KCTC 19750T isolated from sea sand.</title>
        <authorList>
            <person name="Park S.-J."/>
        </authorList>
    </citation>
    <scope>NUCLEOTIDE SEQUENCE [LARGE SCALE GENOMIC DNA]</scope>
    <source>
        <strain evidence="3 4">KCTC 19750</strain>
    </source>
</reference>
<dbReference type="Proteomes" id="UP000313849">
    <property type="component" value="Unassembled WGS sequence"/>
</dbReference>
<proteinExistence type="inferred from homology"/>
<protein>
    <submittedName>
        <fullName evidence="3">NUDIX domain-containing protein</fullName>
    </submittedName>
</protein>
<dbReference type="AlphaFoldDB" id="A0A5C5B9N5"/>
<accession>A0A5C5B9N5</accession>
<feature type="domain" description="Nudix hydrolase" evidence="2">
    <location>
        <begin position="43"/>
        <end position="180"/>
    </location>
</feature>
<dbReference type="PANTHER" id="PTHR43736">
    <property type="entry name" value="ADP-RIBOSE PYROPHOSPHATASE"/>
    <property type="match status" value="1"/>
</dbReference>
<comment type="caution">
    <text evidence="3">The sequence shown here is derived from an EMBL/GenBank/DDBJ whole genome shotgun (WGS) entry which is preliminary data.</text>
</comment>
<name>A0A5C5B9N5_9MICO</name>
<gene>
    <name evidence="3" type="ORF">FH969_10575</name>
</gene>
<evidence type="ECO:0000256" key="1">
    <source>
        <dbReference type="ARBA" id="ARBA00005582"/>
    </source>
</evidence>
<keyword evidence="4" id="KW-1185">Reference proteome</keyword>
<organism evidence="3 4">
    <name type="scientific">Miniimonas arenae</name>
    <dbReference type="NCBI Taxonomy" id="676201"/>
    <lineage>
        <taxon>Bacteria</taxon>
        <taxon>Bacillati</taxon>
        <taxon>Actinomycetota</taxon>
        <taxon>Actinomycetes</taxon>
        <taxon>Micrococcales</taxon>
        <taxon>Beutenbergiaceae</taxon>
        <taxon>Miniimonas</taxon>
    </lineage>
</organism>
<sequence length="185" mass="19618">MAGSALALLAGWPAPTQEQATLREAYLALLATTSDALWRAHAPGHVTVGAVVLDATARDTLLVLHPRAGMWLPPGGHCEPEDATLADGALREVREETGLVDVVIESEPVRLDAHPFTCSLGVPTRHLNVGFVVRTRPTADGTPPVATISDESDDLRWWPVDALPAPRPERLAAEVAAALARTPRG</sequence>
<dbReference type="InterPro" id="IPR015797">
    <property type="entry name" value="NUDIX_hydrolase-like_dom_sf"/>
</dbReference>
<dbReference type="SUPFAM" id="SSF55811">
    <property type="entry name" value="Nudix"/>
    <property type="match status" value="1"/>
</dbReference>
<dbReference type="Gene3D" id="3.90.79.10">
    <property type="entry name" value="Nucleoside Triphosphate Pyrophosphohydrolase"/>
    <property type="match status" value="1"/>
</dbReference>
<evidence type="ECO:0000259" key="2">
    <source>
        <dbReference type="PROSITE" id="PS51462"/>
    </source>
</evidence>
<dbReference type="OrthoDB" id="129709at2"/>
<dbReference type="InterPro" id="IPR000086">
    <property type="entry name" value="NUDIX_hydrolase_dom"/>
</dbReference>
<dbReference type="PANTHER" id="PTHR43736:SF1">
    <property type="entry name" value="DIHYDRONEOPTERIN TRIPHOSPHATE DIPHOSPHATASE"/>
    <property type="match status" value="1"/>
</dbReference>
<dbReference type="PROSITE" id="PS51462">
    <property type="entry name" value="NUDIX"/>
    <property type="match status" value="1"/>
</dbReference>
<comment type="similarity">
    <text evidence="1">Belongs to the Nudix hydrolase family.</text>
</comment>
<dbReference type="EMBL" id="VENP01000039">
    <property type="protein sequence ID" value="TNU73608.1"/>
    <property type="molecule type" value="Genomic_DNA"/>
</dbReference>
<evidence type="ECO:0000313" key="3">
    <source>
        <dbReference type="EMBL" id="TNU73608.1"/>
    </source>
</evidence>
<dbReference type="Pfam" id="PF00293">
    <property type="entry name" value="NUDIX"/>
    <property type="match status" value="1"/>
</dbReference>
<dbReference type="CDD" id="cd03674">
    <property type="entry name" value="NUDIX_Hydrolase"/>
    <property type="match status" value="1"/>
</dbReference>